<evidence type="ECO:0000256" key="3">
    <source>
        <dbReference type="SAM" id="Coils"/>
    </source>
</evidence>
<dbReference type="InterPro" id="IPR025827">
    <property type="entry name" value="Zn_ribbon_recom_dom"/>
</dbReference>
<proteinExistence type="predicted"/>
<feature type="coiled-coil region" evidence="3">
    <location>
        <begin position="400"/>
        <end position="434"/>
    </location>
</feature>
<dbReference type="InterPro" id="IPR036162">
    <property type="entry name" value="Resolvase-like_N_sf"/>
</dbReference>
<keyword evidence="2" id="KW-0233">DNA recombination</keyword>
<feature type="domain" description="Recombinase" evidence="6">
    <location>
        <begin position="175"/>
        <end position="292"/>
    </location>
</feature>
<reference evidence="7 8" key="1">
    <citation type="submission" date="2019-06" db="EMBL/GenBank/DDBJ databases">
        <title>Genomic Encyclopedia of Type Strains, Phase IV (KMG-V): Genome sequencing to study the core and pangenomes of soil and plant-associated prokaryotes.</title>
        <authorList>
            <person name="Whitman W."/>
        </authorList>
    </citation>
    <scope>NUCLEOTIDE SEQUENCE [LARGE SCALE GENOMIC DNA]</scope>
    <source>
        <strain evidence="7 8">BR 11880</strain>
    </source>
</reference>
<dbReference type="PROSITE" id="PS51737">
    <property type="entry name" value="RECOMBINASE_DNA_BIND"/>
    <property type="match status" value="1"/>
</dbReference>
<organism evidence="7 8">
    <name type="scientific">Nitrospirillum amazonense</name>
    <dbReference type="NCBI Taxonomy" id="28077"/>
    <lineage>
        <taxon>Bacteria</taxon>
        <taxon>Pseudomonadati</taxon>
        <taxon>Pseudomonadota</taxon>
        <taxon>Alphaproteobacteria</taxon>
        <taxon>Rhodospirillales</taxon>
        <taxon>Azospirillaceae</taxon>
        <taxon>Nitrospirillum</taxon>
    </lineage>
</organism>
<dbReference type="Gene3D" id="3.90.1750.20">
    <property type="entry name" value="Putative Large Serine Recombinase, Chain B, Domain 2"/>
    <property type="match status" value="1"/>
</dbReference>
<feature type="domain" description="Resolvase/invertase-type recombinase catalytic" evidence="5">
    <location>
        <begin position="4"/>
        <end position="165"/>
    </location>
</feature>
<protein>
    <submittedName>
        <fullName evidence="7">DNA invertase Pin-like site-specific DNA recombinase</fullName>
    </submittedName>
</protein>
<dbReference type="SMART" id="SM00857">
    <property type="entry name" value="Resolvase"/>
    <property type="match status" value="1"/>
</dbReference>
<gene>
    <name evidence="7" type="ORF">FBZ89_14616</name>
</gene>
<evidence type="ECO:0000256" key="4">
    <source>
        <dbReference type="SAM" id="MobiDB-lite"/>
    </source>
</evidence>
<dbReference type="Proteomes" id="UP000319859">
    <property type="component" value="Unassembled WGS sequence"/>
</dbReference>
<comment type="caution">
    <text evidence="7">The sequence shown here is derived from an EMBL/GenBank/DDBJ whole genome shotgun (WGS) entry which is preliminary data.</text>
</comment>
<dbReference type="InterPro" id="IPR038109">
    <property type="entry name" value="DNA_bind_recomb_sf"/>
</dbReference>
<dbReference type="EMBL" id="VITN01000046">
    <property type="protein sequence ID" value="TWB09186.1"/>
    <property type="molecule type" value="Genomic_DNA"/>
</dbReference>
<evidence type="ECO:0000259" key="6">
    <source>
        <dbReference type="PROSITE" id="PS51737"/>
    </source>
</evidence>
<feature type="region of interest" description="Disordered" evidence="4">
    <location>
        <begin position="533"/>
        <end position="553"/>
    </location>
</feature>
<dbReference type="AlphaFoldDB" id="A0A560EIJ7"/>
<dbReference type="CDD" id="cd00338">
    <property type="entry name" value="Ser_Recombinase"/>
    <property type="match status" value="1"/>
</dbReference>
<evidence type="ECO:0000259" key="5">
    <source>
        <dbReference type="PROSITE" id="PS51736"/>
    </source>
</evidence>
<keyword evidence="1" id="KW-0238">DNA-binding</keyword>
<evidence type="ECO:0000313" key="7">
    <source>
        <dbReference type="EMBL" id="TWB09186.1"/>
    </source>
</evidence>
<dbReference type="InterPro" id="IPR011109">
    <property type="entry name" value="DNA_bind_recombinase_dom"/>
</dbReference>
<evidence type="ECO:0000256" key="2">
    <source>
        <dbReference type="ARBA" id="ARBA00023172"/>
    </source>
</evidence>
<dbReference type="OrthoDB" id="9791494at2"/>
<keyword evidence="3" id="KW-0175">Coiled coil</keyword>
<dbReference type="PANTHER" id="PTHR30461:SF2">
    <property type="entry name" value="SERINE RECOMBINASE PINE-RELATED"/>
    <property type="match status" value="1"/>
</dbReference>
<dbReference type="Gene3D" id="3.40.50.1390">
    <property type="entry name" value="Resolvase, N-terminal catalytic domain"/>
    <property type="match status" value="1"/>
</dbReference>
<evidence type="ECO:0000256" key="1">
    <source>
        <dbReference type="ARBA" id="ARBA00023125"/>
    </source>
</evidence>
<evidence type="ECO:0000313" key="8">
    <source>
        <dbReference type="Proteomes" id="UP000319859"/>
    </source>
</evidence>
<name>A0A560EIJ7_9PROT</name>
<accession>A0A560EIJ7</accession>
<dbReference type="PANTHER" id="PTHR30461">
    <property type="entry name" value="DNA-INVERTASE FROM LAMBDOID PROPHAGE"/>
    <property type="match status" value="1"/>
</dbReference>
<dbReference type="Pfam" id="PF00239">
    <property type="entry name" value="Resolvase"/>
    <property type="match status" value="1"/>
</dbReference>
<dbReference type="InterPro" id="IPR006119">
    <property type="entry name" value="Resolv_N"/>
</dbReference>
<dbReference type="Pfam" id="PF07508">
    <property type="entry name" value="Recombinase"/>
    <property type="match status" value="1"/>
</dbReference>
<dbReference type="PROSITE" id="PS51736">
    <property type="entry name" value="RECOMBINASES_3"/>
    <property type="match status" value="1"/>
</dbReference>
<dbReference type="Pfam" id="PF13408">
    <property type="entry name" value="Zn_ribbon_recom"/>
    <property type="match status" value="1"/>
</dbReference>
<dbReference type="InterPro" id="IPR050639">
    <property type="entry name" value="SSR_resolvase"/>
</dbReference>
<dbReference type="RefSeq" id="WP_145754744.1">
    <property type="nucleotide sequence ID" value="NZ_VITN01000046.1"/>
</dbReference>
<dbReference type="GO" id="GO:0000150">
    <property type="term" value="F:DNA strand exchange activity"/>
    <property type="evidence" value="ECO:0007669"/>
    <property type="project" value="InterPro"/>
</dbReference>
<sequence>MKRIAYSYIRFSTPEQLKGDSLRRQLEASQKYADEHGLEIDKSLTLRDLGLSAFDSSNLERGALGTFLAAVRSGKVKSGSFLLVESLDRLSRAGVIKALPIFMEMIGAGITIVTMVDGMEYSEQSVQQNWTQLIMSLTVMARAHEESATKSKRLAAVWAEKKRNASNEVVTSQVPAWLSVMGGEIVLDSAKAETIREIFRLIRNGYGLNILERKLNSERVPLVSSRATQWYRSYLIKLVHNRALIGEYQPMVGKGRSRRPSGDVIRGYYPAVLSDEEFFAAQKAIEDRTRKGGRKGHGLANIFSGLCKCGYCGGLMRYVNKGAATKWQYLVCSNAKSGVSCRYVLWRYDEIENVMLQSLANLDIAAILKDDSAQRARDALEAEGAKLSNVRRAIRNLIAIAEGADDIADLQIRLSELMEEEKGLRMKVRELEGLSASPELGRKHFEQFRKLRDTLDQATGDELTELRLRISHELKRFIQRIEFYPDGDDAWTYDMHLIGIRPGRENRFAAVIFKTGDGRILMPNGRGVLWRGPKTQEGVQRAKLPPWERRKKE</sequence>
<dbReference type="SUPFAM" id="SSF53041">
    <property type="entry name" value="Resolvase-like"/>
    <property type="match status" value="1"/>
</dbReference>
<dbReference type="GO" id="GO:0003677">
    <property type="term" value="F:DNA binding"/>
    <property type="evidence" value="ECO:0007669"/>
    <property type="project" value="UniProtKB-KW"/>
</dbReference>